<evidence type="ECO:0000313" key="6">
    <source>
        <dbReference type="Proteomes" id="UP001597519"/>
    </source>
</evidence>
<dbReference type="EC" id="2.3.-.-" evidence="5"/>
<organism evidence="5 6">
    <name type="scientific">Corticicoccus populi</name>
    <dbReference type="NCBI Taxonomy" id="1812821"/>
    <lineage>
        <taxon>Bacteria</taxon>
        <taxon>Bacillati</taxon>
        <taxon>Bacillota</taxon>
        <taxon>Bacilli</taxon>
        <taxon>Bacillales</taxon>
        <taxon>Staphylococcaceae</taxon>
        <taxon>Corticicoccus</taxon>
    </lineage>
</organism>
<reference evidence="6" key="1">
    <citation type="journal article" date="2019" name="Int. J. Syst. Evol. Microbiol.">
        <title>The Global Catalogue of Microorganisms (GCM) 10K type strain sequencing project: providing services to taxonomists for standard genome sequencing and annotation.</title>
        <authorList>
            <consortium name="The Broad Institute Genomics Platform"/>
            <consortium name="The Broad Institute Genome Sequencing Center for Infectious Disease"/>
            <person name="Wu L."/>
            <person name="Ma J."/>
        </authorList>
    </citation>
    <scope>NUCLEOTIDE SEQUENCE [LARGE SCALE GENOMIC DNA]</scope>
    <source>
        <strain evidence="6">KCTC 33575</strain>
    </source>
</reference>
<gene>
    <name evidence="5" type="ORF">ACFSX4_09925</name>
</gene>
<comment type="similarity">
    <text evidence="3">Belongs to the acetyltransferase family. RimJ subfamily.</text>
</comment>
<protein>
    <submittedName>
        <fullName evidence="5">GNAT family N-acetyltransferase</fullName>
        <ecNumber evidence="5">2.3.-.-</ecNumber>
    </submittedName>
</protein>
<comment type="caution">
    <text evidence="5">The sequence shown here is derived from an EMBL/GenBank/DDBJ whole genome shotgun (WGS) entry which is preliminary data.</text>
</comment>
<feature type="domain" description="N-acetyltransferase" evidence="4">
    <location>
        <begin position="3"/>
        <end position="167"/>
    </location>
</feature>
<dbReference type="PROSITE" id="PS51186">
    <property type="entry name" value="GNAT"/>
    <property type="match status" value="1"/>
</dbReference>
<accession>A0ABW5WVD9</accession>
<evidence type="ECO:0000256" key="3">
    <source>
        <dbReference type="ARBA" id="ARBA00038502"/>
    </source>
</evidence>
<evidence type="ECO:0000313" key="5">
    <source>
        <dbReference type="EMBL" id="MFD2830776.1"/>
    </source>
</evidence>
<dbReference type="SUPFAM" id="SSF55729">
    <property type="entry name" value="Acyl-CoA N-acyltransferases (Nat)"/>
    <property type="match status" value="1"/>
</dbReference>
<dbReference type="InterPro" id="IPR000182">
    <property type="entry name" value="GNAT_dom"/>
</dbReference>
<proteinExistence type="inferred from homology"/>
<dbReference type="InterPro" id="IPR016181">
    <property type="entry name" value="Acyl_CoA_acyltransferase"/>
</dbReference>
<evidence type="ECO:0000256" key="2">
    <source>
        <dbReference type="ARBA" id="ARBA00023315"/>
    </source>
</evidence>
<dbReference type="RefSeq" id="WP_377774137.1">
    <property type="nucleotide sequence ID" value="NZ_JBHUOQ010000004.1"/>
</dbReference>
<dbReference type="Proteomes" id="UP001597519">
    <property type="component" value="Unassembled WGS sequence"/>
</dbReference>
<evidence type="ECO:0000256" key="1">
    <source>
        <dbReference type="ARBA" id="ARBA00022679"/>
    </source>
</evidence>
<dbReference type="PANTHER" id="PTHR43792">
    <property type="entry name" value="GNAT FAMILY, PUTATIVE (AFU_ORTHOLOGUE AFUA_3G00765)-RELATED-RELATED"/>
    <property type="match status" value="1"/>
</dbReference>
<keyword evidence="1 5" id="KW-0808">Transferase</keyword>
<keyword evidence="2 5" id="KW-0012">Acyltransferase</keyword>
<name>A0ABW5WVD9_9STAP</name>
<evidence type="ECO:0000259" key="4">
    <source>
        <dbReference type="PROSITE" id="PS51186"/>
    </source>
</evidence>
<dbReference type="GO" id="GO:0016746">
    <property type="term" value="F:acyltransferase activity"/>
    <property type="evidence" value="ECO:0007669"/>
    <property type="project" value="UniProtKB-KW"/>
</dbReference>
<dbReference type="InterPro" id="IPR051531">
    <property type="entry name" value="N-acetyltransferase"/>
</dbReference>
<dbReference type="Pfam" id="PF13302">
    <property type="entry name" value="Acetyltransf_3"/>
    <property type="match status" value="1"/>
</dbReference>
<keyword evidence="6" id="KW-1185">Reference proteome</keyword>
<sequence>MEISLRPLSEELFEQLYAFEKLNRRYFEQSVPGRGDAYYEYPNFVIRNDVLIKSQNNGVDFFYLIMNTSDEITGRINLTKIDRHVSEVGYRIGEQYTGKGIAKSALLQLITSAEEKALQKINAQTTLSNIGSQKVLTHAGFKHIKTGDKEEILPGKIDQFLYYEKIL</sequence>
<dbReference type="Gene3D" id="3.40.630.30">
    <property type="match status" value="1"/>
</dbReference>
<dbReference type="PANTHER" id="PTHR43792:SF8">
    <property type="entry name" value="[RIBOSOMAL PROTEIN US5]-ALANINE N-ACETYLTRANSFERASE"/>
    <property type="match status" value="1"/>
</dbReference>
<dbReference type="EMBL" id="JBHUOQ010000004">
    <property type="protein sequence ID" value="MFD2830776.1"/>
    <property type="molecule type" value="Genomic_DNA"/>
</dbReference>